<dbReference type="EMBL" id="RYZI01000181">
    <property type="protein sequence ID" value="RWA08849.1"/>
    <property type="molecule type" value="Genomic_DNA"/>
</dbReference>
<reference evidence="2 3" key="1">
    <citation type="submission" date="2018-12" db="EMBL/GenBank/DDBJ databases">
        <title>Draft genome sequence of Xylaria grammica IHI A82.</title>
        <authorList>
            <person name="Buettner E."/>
            <person name="Kellner H."/>
        </authorList>
    </citation>
    <scope>NUCLEOTIDE SEQUENCE [LARGE SCALE GENOMIC DNA]</scope>
    <source>
        <strain evidence="2 3">IHI A82</strain>
    </source>
</reference>
<organism evidence="2 3">
    <name type="scientific">Xylaria grammica</name>
    <dbReference type="NCBI Taxonomy" id="363999"/>
    <lineage>
        <taxon>Eukaryota</taxon>
        <taxon>Fungi</taxon>
        <taxon>Dikarya</taxon>
        <taxon>Ascomycota</taxon>
        <taxon>Pezizomycotina</taxon>
        <taxon>Sordariomycetes</taxon>
        <taxon>Xylariomycetidae</taxon>
        <taxon>Xylariales</taxon>
        <taxon>Xylariaceae</taxon>
        <taxon>Xylaria</taxon>
    </lineage>
</organism>
<evidence type="ECO:0000313" key="3">
    <source>
        <dbReference type="Proteomes" id="UP000286045"/>
    </source>
</evidence>
<feature type="compositionally biased region" description="Polar residues" evidence="1">
    <location>
        <begin position="141"/>
        <end position="159"/>
    </location>
</feature>
<evidence type="ECO:0000313" key="2">
    <source>
        <dbReference type="EMBL" id="RWA08849.1"/>
    </source>
</evidence>
<comment type="caution">
    <text evidence="2">The sequence shown here is derived from an EMBL/GenBank/DDBJ whole genome shotgun (WGS) entry which is preliminary data.</text>
</comment>
<proteinExistence type="predicted"/>
<name>A0A439D349_9PEZI</name>
<gene>
    <name evidence="2" type="ORF">EKO27_g6263</name>
</gene>
<protein>
    <submittedName>
        <fullName evidence="2">Uncharacterized protein</fullName>
    </submittedName>
</protein>
<evidence type="ECO:0000256" key="1">
    <source>
        <dbReference type="SAM" id="MobiDB-lite"/>
    </source>
</evidence>
<accession>A0A439D349</accession>
<feature type="region of interest" description="Disordered" evidence="1">
    <location>
        <begin position="114"/>
        <end position="253"/>
    </location>
</feature>
<feature type="compositionally biased region" description="Basic and acidic residues" evidence="1">
    <location>
        <begin position="125"/>
        <end position="136"/>
    </location>
</feature>
<dbReference type="Proteomes" id="UP000286045">
    <property type="component" value="Unassembled WGS sequence"/>
</dbReference>
<feature type="compositionally biased region" description="Polar residues" evidence="1">
    <location>
        <begin position="185"/>
        <end position="199"/>
    </location>
</feature>
<keyword evidence="3" id="KW-1185">Reference proteome</keyword>
<sequence>MFCTAEERRLLEGRRRLDEIIKQCFQTVNTLIYDTPDTGGEREIDSGNHPYYMSGALLPDASAEGNPFTVVSADDVGRDPINPRLLLIEPSFSLYGPIFPEDPAPLPPIPHKLESTAGSPDEYQEEAHQIKSDNEPFRVCQVQNRLTSPHSNWGSSNLLMPSGSPLRDSSGKIDSECNESIEGNPRQSSDQAQPGSSRRVTPVPAPQPWRRLGIRNPFGDDLPRTPTKRSHPDRHQAISTPRAKGTTPNPPQP</sequence>
<dbReference type="AlphaFoldDB" id="A0A439D349"/>